<dbReference type="GO" id="GO:0006816">
    <property type="term" value="P:calcium ion transport"/>
    <property type="evidence" value="ECO:0007669"/>
    <property type="project" value="TreeGrafter"/>
</dbReference>
<organism evidence="7 8">
    <name type="scientific">Elysia marginata</name>
    <dbReference type="NCBI Taxonomy" id="1093978"/>
    <lineage>
        <taxon>Eukaryota</taxon>
        <taxon>Metazoa</taxon>
        <taxon>Spiralia</taxon>
        <taxon>Lophotrochozoa</taxon>
        <taxon>Mollusca</taxon>
        <taxon>Gastropoda</taxon>
        <taxon>Heterobranchia</taxon>
        <taxon>Euthyneura</taxon>
        <taxon>Panpulmonata</taxon>
        <taxon>Sacoglossa</taxon>
        <taxon>Placobranchoidea</taxon>
        <taxon>Plakobranchidae</taxon>
        <taxon>Elysia</taxon>
    </lineage>
</organism>
<sequence length="91" mass="10482">MPYISNGQVVESRSIWRLSFITDAFWGIINFVVLFLVKIQKVTDIHQTTEDQVLVLVEDRGDPGEEWEDLVDVGEPRVRRLWPVVDEAGRG</sequence>
<keyword evidence="8" id="KW-1185">Reference proteome</keyword>
<dbReference type="PANTHER" id="PTHR16875:SF0">
    <property type="entry name" value="SELENOPROTEIN K"/>
    <property type="match status" value="1"/>
</dbReference>
<dbReference type="GO" id="GO:0032469">
    <property type="term" value="P:endoplasmic reticulum calcium ion homeostasis"/>
    <property type="evidence" value="ECO:0007669"/>
    <property type="project" value="TreeGrafter"/>
</dbReference>
<evidence type="ECO:0000313" key="8">
    <source>
        <dbReference type="Proteomes" id="UP000762676"/>
    </source>
</evidence>
<gene>
    <name evidence="7" type="ORF">ElyMa_000623500</name>
</gene>
<name>A0AAV4G9R2_9GAST</name>
<keyword evidence="2 6" id="KW-0812">Transmembrane</keyword>
<evidence type="ECO:0000256" key="2">
    <source>
        <dbReference type="ARBA" id="ARBA00022692"/>
    </source>
</evidence>
<keyword evidence="4 6" id="KW-1133">Transmembrane helix</keyword>
<dbReference type="AlphaFoldDB" id="A0AAV4G9R2"/>
<protein>
    <submittedName>
        <fullName evidence="7">Selenoprotein K</fullName>
    </submittedName>
</protein>
<evidence type="ECO:0000256" key="1">
    <source>
        <dbReference type="ARBA" id="ARBA00004167"/>
    </source>
</evidence>
<dbReference type="EMBL" id="BMAT01001256">
    <property type="protein sequence ID" value="GFR82288.1"/>
    <property type="molecule type" value="Genomic_DNA"/>
</dbReference>
<dbReference type="GO" id="GO:0005789">
    <property type="term" value="C:endoplasmic reticulum membrane"/>
    <property type="evidence" value="ECO:0007669"/>
    <property type="project" value="TreeGrafter"/>
</dbReference>
<dbReference type="InterPro" id="IPR024491">
    <property type="entry name" value="Se_SelK/SelG"/>
</dbReference>
<reference evidence="7 8" key="1">
    <citation type="journal article" date="2021" name="Elife">
        <title>Chloroplast acquisition without the gene transfer in kleptoplastic sea slugs, Plakobranchus ocellatus.</title>
        <authorList>
            <person name="Maeda T."/>
            <person name="Takahashi S."/>
            <person name="Yoshida T."/>
            <person name="Shimamura S."/>
            <person name="Takaki Y."/>
            <person name="Nagai Y."/>
            <person name="Toyoda A."/>
            <person name="Suzuki Y."/>
            <person name="Arimoto A."/>
            <person name="Ishii H."/>
            <person name="Satoh N."/>
            <person name="Nishiyama T."/>
            <person name="Hasebe M."/>
            <person name="Maruyama T."/>
            <person name="Minagawa J."/>
            <person name="Obokata J."/>
            <person name="Shigenobu S."/>
        </authorList>
    </citation>
    <scope>NUCLEOTIDE SEQUENCE [LARGE SCALE GENOMIC DNA]</scope>
</reference>
<accession>A0AAV4G9R2</accession>
<dbReference type="Pfam" id="PF10961">
    <property type="entry name" value="SelK_SelG"/>
    <property type="match status" value="1"/>
</dbReference>
<proteinExistence type="predicted"/>
<evidence type="ECO:0000256" key="6">
    <source>
        <dbReference type="SAM" id="Phobius"/>
    </source>
</evidence>
<keyword evidence="3" id="KW-0712">Selenocysteine</keyword>
<keyword evidence="5 6" id="KW-0472">Membrane</keyword>
<evidence type="ECO:0000256" key="5">
    <source>
        <dbReference type="ARBA" id="ARBA00023136"/>
    </source>
</evidence>
<evidence type="ECO:0000256" key="4">
    <source>
        <dbReference type="ARBA" id="ARBA00022989"/>
    </source>
</evidence>
<dbReference type="PANTHER" id="PTHR16875">
    <property type="entry name" value="SELENOPROTEIN K"/>
    <property type="match status" value="1"/>
</dbReference>
<comment type="subcellular location">
    <subcellularLocation>
        <location evidence="1">Membrane</location>
        <topology evidence="1">Single-pass membrane protein</topology>
    </subcellularLocation>
</comment>
<comment type="caution">
    <text evidence="7">The sequence shown here is derived from an EMBL/GenBank/DDBJ whole genome shotgun (WGS) entry which is preliminary data.</text>
</comment>
<evidence type="ECO:0000256" key="3">
    <source>
        <dbReference type="ARBA" id="ARBA00022933"/>
    </source>
</evidence>
<dbReference type="Proteomes" id="UP000762676">
    <property type="component" value="Unassembled WGS sequence"/>
</dbReference>
<dbReference type="GO" id="GO:0005794">
    <property type="term" value="C:Golgi apparatus"/>
    <property type="evidence" value="ECO:0007669"/>
    <property type="project" value="TreeGrafter"/>
</dbReference>
<feature type="transmembrane region" description="Helical" evidence="6">
    <location>
        <begin position="15"/>
        <end position="37"/>
    </location>
</feature>
<evidence type="ECO:0000313" key="7">
    <source>
        <dbReference type="EMBL" id="GFR82288.1"/>
    </source>
</evidence>